<dbReference type="SUPFAM" id="SSF51735">
    <property type="entry name" value="NAD(P)-binding Rossmann-fold domains"/>
    <property type="match status" value="1"/>
</dbReference>
<dbReference type="Pfam" id="PF22725">
    <property type="entry name" value="GFO_IDH_MocA_C3"/>
    <property type="match status" value="1"/>
</dbReference>
<evidence type="ECO:0000256" key="1">
    <source>
        <dbReference type="ARBA" id="ARBA00010928"/>
    </source>
</evidence>
<reference evidence="6 7" key="1">
    <citation type="submission" date="2020-05" db="EMBL/GenBank/DDBJ databases">
        <title>Aquirufa sp. strain 15G-AUS-rot a new Aquirufa species.</title>
        <authorList>
            <person name="Pitt A."/>
            <person name="Hahn M.W."/>
        </authorList>
    </citation>
    <scope>NUCLEOTIDE SEQUENCE [LARGE SCALE GENOMIC DNA]</scope>
    <source>
        <strain evidence="6 7">15G-AUS-rot</strain>
    </source>
</reference>
<sequence>MQIPGDRIRIPSPRIIDPHSVGSYRWGVIGAGGIAAQFIGTVQKHTTQKIVAVASRTHGRARDYGQRFGIESHDTYEALVSRDDVDIIYVATLPSQHFEHAMLSIAAGKHVLIEKPVALEPSEAREIFEVARSNGLLAMEAMWTRYLPQYDIIRQLLEDRTFGKIEMVNVSMCQSNLDMKRLFTKNGGDPLFDMGIYAISFCQTFLGNPEEITAQAVLNLDGIDEEVSAQLRYPDGSRAYVLVSGRSGIPATGQVSGTRAKMNVGPEFCIPSRIDLSPQEFYGEVSTWQDESNVQGHDGLCYQATAMAKFIDQGLVESPFESHADSIANLEVCEKIVQLIGAQIK</sequence>
<evidence type="ECO:0000313" key="7">
    <source>
        <dbReference type="Proteomes" id="UP000501003"/>
    </source>
</evidence>
<name>A0A7D4TRY5_9MICO</name>
<dbReference type="EMBL" id="CP054056">
    <property type="protein sequence ID" value="QKJ25673.1"/>
    <property type="molecule type" value="Genomic_DNA"/>
</dbReference>
<keyword evidence="3" id="KW-0520">NAD</keyword>
<accession>A0A7D4TRY5</accession>
<dbReference type="InterPro" id="IPR055170">
    <property type="entry name" value="GFO_IDH_MocA-like_dom"/>
</dbReference>
<dbReference type="SUPFAM" id="SSF55347">
    <property type="entry name" value="Glyceraldehyde-3-phosphate dehydrogenase-like, C-terminal domain"/>
    <property type="match status" value="1"/>
</dbReference>
<proteinExistence type="inferred from homology"/>
<evidence type="ECO:0000259" key="5">
    <source>
        <dbReference type="Pfam" id="PF22725"/>
    </source>
</evidence>
<dbReference type="GO" id="GO:0000166">
    <property type="term" value="F:nucleotide binding"/>
    <property type="evidence" value="ECO:0007669"/>
    <property type="project" value="InterPro"/>
</dbReference>
<dbReference type="InterPro" id="IPR050984">
    <property type="entry name" value="Gfo/Idh/MocA_domain"/>
</dbReference>
<dbReference type="PANTHER" id="PTHR22604:SF105">
    <property type="entry name" value="TRANS-1,2-DIHYDROBENZENE-1,2-DIOL DEHYDROGENASE"/>
    <property type="match status" value="1"/>
</dbReference>
<dbReference type="InterPro" id="IPR036291">
    <property type="entry name" value="NAD(P)-bd_dom_sf"/>
</dbReference>
<keyword evidence="2" id="KW-0560">Oxidoreductase</keyword>
<dbReference type="AlphaFoldDB" id="A0A7D4TRY5"/>
<comment type="similarity">
    <text evidence="1">Belongs to the Gfo/Idh/MocA family.</text>
</comment>
<dbReference type="Pfam" id="PF01408">
    <property type="entry name" value="GFO_IDH_MocA"/>
    <property type="match status" value="1"/>
</dbReference>
<evidence type="ECO:0000256" key="2">
    <source>
        <dbReference type="ARBA" id="ARBA00023002"/>
    </source>
</evidence>
<evidence type="ECO:0000313" key="6">
    <source>
        <dbReference type="EMBL" id="QKJ25673.1"/>
    </source>
</evidence>
<evidence type="ECO:0000259" key="4">
    <source>
        <dbReference type="Pfam" id="PF01408"/>
    </source>
</evidence>
<dbReference type="KEGG" id="aqg:HRU87_05780"/>
<keyword evidence="7" id="KW-1185">Reference proteome</keyword>
<dbReference type="Gene3D" id="3.40.50.720">
    <property type="entry name" value="NAD(P)-binding Rossmann-like Domain"/>
    <property type="match status" value="1"/>
</dbReference>
<evidence type="ECO:0000256" key="3">
    <source>
        <dbReference type="ARBA" id="ARBA00023027"/>
    </source>
</evidence>
<dbReference type="PANTHER" id="PTHR22604">
    <property type="entry name" value="OXIDOREDUCTASES"/>
    <property type="match status" value="1"/>
</dbReference>
<organism evidence="6 7">
    <name type="scientific">Aquiluna borgnonia</name>
    <dbReference type="NCBI Taxonomy" id="2499157"/>
    <lineage>
        <taxon>Bacteria</taxon>
        <taxon>Bacillati</taxon>
        <taxon>Actinomycetota</taxon>
        <taxon>Actinomycetes</taxon>
        <taxon>Micrococcales</taxon>
        <taxon>Microbacteriaceae</taxon>
        <taxon>Luna cluster</taxon>
        <taxon>Luna-1 subcluster</taxon>
        <taxon>Aquiluna</taxon>
    </lineage>
</organism>
<dbReference type="InterPro" id="IPR000683">
    <property type="entry name" value="Gfo/Idh/MocA-like_OxRdtase_N"/>
</dbReference>
<feature type="domain" description="GFO/IDH/MocA-like oxidoreductase" evidence="5">
    <location>
        <begin position="153"/>
        <end position="260"/>
    </location>
</feature>
<protein>
    <submittedName>
        <fullName evidence="6">Gfo/Idh/MocA family oxidoreductase</fullName>
    </submittedName>
</protein>
<dbReference type="GO" id="GO:0016491">
    <property type="term" value="F:oxidoreductase activity"/>
    <property type="evidence" value="ECO:0007669"/>
    <property type="project" value="UniProtKB-KW"/>
</dbReference>
<dbReference type="Gene3D" id="3.30.360.10">
    <property type="entry name" value="Dihydrodipicolinate Reductase, domain 2"/>
    <property type="match status" value="1"/>
</dbReference>
<gene>
    <name evidence="6" type="ORF">HRU87_05780</name>
</gene>
<feature type="domain" description="Gfo/Idh/MocA-like oxidoreductase N-terminal" evidence="4">
    <location>
        <begin position="25"/>
        <end position="139"/>
    </location>
</feature>
<dbReference type="RefSeq" id="WP_173493970.1">
    <property type="nucleotide sequence ID" value="NZ_CP054056.1"/>
</dbReference>
<dbReference type="Proteomes" id="UP000501003">
    <property type="component" value="Chromosome"/>
</dbReference>